<dbReference type="GO" id="GO:0016787">
    <property type="term" value="F:hydrolase activity"/>
    <property type="evidence" value="ECO:0007669"/>
    <property type="project" value="UniProtKB-KW"/>
</dbReference>
<name>A0A9X2ADA4_9BACL</name>
<dbReference type="EMBL" id="JALBUF010000003">
    <property type="protein sequence ID" value="MCI0183175.1"/>
    <property type="molecule type" value="Genomic_DNA"/>
</dbReference>
<dbReference type="AlphaFoldDB" id="A0A9X2ADA4"/>
<dbReference type="PANTHER" id="PTHR43046:SF14">
    <property type="entry name" value="MUTT_NUDIX FAMILY PROTEIN"/>
    <property type="match status" value="1"/>
</dbReference>
<dbReference type="CDD" id="cd03674">
    <property type="entry name" value="NUDIX_Hydrolase"/>
    <property type="match status" value="1"/>
</dbReference>
<reference evidence="5" key="1">
    <citation type="submission" date="2022-03" db="EMBL/GenBank/DDBJ databases">
        <title>Draft Genome Sequence of Firmicute Strain S0AB, a Heterotrophic Iron/Sulfur-Oxidizing Extreme Acidophile.</title>
        <authorList>
            <person name="Vergara E."/>
            <person name="Pakostova E."/>
            <person name="Johnson D.B."/>
            <person name="Holmes D.S."/>
        </authorList>
    </citation>
    <scope>NUCLEOTIDE SEQUENCE</scope>
    <source>
        <strain evidence="5">S0AB</strain>
    </source>
</reference>
<dbReference type="SUPFAM" id="SSF55811">
    <property type="entry name" value="Nudix"/>
    <property type="match status" value="1"/>
</dbReference>
<feature type="domain" description="Nudix hydrolase" evidence="4">
    <location>
        <begin position="9"/>
        <end position="146"/>
    </location>
</feature>
<dbReference type="InterPro" id="IPR000086">
    <property type="entry name" value="NUDIX_hydrolase_dom"/>
</dbReference>
<comment type="caution">
    <text evidence="5">The sequence shown here is derived from an EMBL/GenBank/DDBJ whole genome shotgun (WGS) entry which is preliminary data.</text>
</comment>
<evidence type="ECO:0000259" key="4">
    <source>
        <dbReference type="PROSITE" id="PS51462"/>
    </source>
</evidence>
<evidence type="ECO:0000256" key="3">
    <source>
        <dbReference type="RuleBase" id="RU003476"/>
    </source>
</evidence>
<organism evidence="5 6">
    <name type="scientific">Sulfoacidibacillus ferrooxidans</name>
    <dbReference type="NCBI Taxonomy" id="2005001"/>
    <lineage>
        <taxon>Bacteria</taxon>
        <taxon>Bacillati</taxon>
        <taxon>Bacillota</taxon>
        <taxon>Bacilli</taxon>
        <taxon>Bacillales</taxon>
        <taxon>Alicyclobacillaceae</taxon>
        <taxon>Sulfoacidibacillus</taxon>
    </lineage>
</organism>
<dbReference type="PANTHER" id="PTHR43046">
    <property type="entry name" value="GDP-MANNOSE MANNOSYL HYDROLASE"/>
    <property type="match status" value="1"/>
</dbReference>
<dbReference type="Gene3D" id="3.90.79.10">
    <property type="entry name" value="Nucleoside Triphosphate Pyrophosphohydrolase"/>
    <property type="match status" value="1"/>
</dbReference>
<evidence type="ECO:0000313" key="6">
    <source>
        <dbReference type="Proteomes" id="UP001139263"/>
    </source>
</evidence>
<comment type="cofactor">
    <cofactor evidence="1">
        <name>Mg(2+)</name>
        <dbReference type="ChEBI" id="CHEBI:18420"/>
    </cofactor>
</comment>
<keyword evidence="2 3" id="KW-0378">Hydrolase</keyword>
<dbReference type="InterPro" id="IPR020476">
    <property type="entry name" value="Nudix_hydrolase"/>
</dbReference>
<dbReference type="PRINTS" id="PR00502">
    <property type="entry name" value="NUDIXFAMILY"/>
</dbReference>
<gene>
    <name evidence="5" type="ORF">MM817_01445</name>
</gene>
<dbReference type="Pfam" id="PF00293">
    <property type="entry name" value="NUDIX"/>
    <property type="match status" value="1"/>
</dbReference>
<sequence>MYKGNEGVTRDFVATGIVVVEERVLLLFHHKLQRWLPPGGHIDHPELPEVAAVREVLEETGIHVEILAEYEPSGFSHALARPAGIQLEDIEPGHQHIDLIFFARPIGREEIRRNEESDAIGWFTLDEMKEMNVTEEVIAWSAKAIAAVSRADHK</sequence>
<protein>
    <recommendedName>
        <fullName evidence="4">Nudix hydrolase domain-containing protein</fullName>
    </recommendedName>
</protein>
<dbReference type="Proteomes" id="UP001139263">
    <property type="component" value="Unassembled WGS sequence"/>
</dbReference>
<keyword evidence="6" id="KW-1185">Reference proteome</keyword>
<dbReference type="RefSeq" id="WP_241713086.1">
    <property type="nucleotide sequence ID" value="NZ_JALBUF010000003.1"/>
</dbReference>
<proteinExistence type="inferred from homology"/>
<accession>A0A9X2ADA4</accession>
<dbReference type="PROSITE" id="PS00893">
    <property type="entry name" value="NUDIX_BOX"/>
    <property type="match status" value="1"/>
</dbReference>
<comment type="similarity">
    <text evidence="3">Belongs to the Nudix hydrolase family.</text>
</comment>
<dbReference type="PROSITE" id="PS51462">
    <property type="entry name" value="NUDIX"/>
    <property type="match status" value="1"/>
</dbReference>
<dbReference type="InterPro" id="IPR015797">
    <property type="entry name" value="NUDIX_hydrolase-like_dom_sf"/>
</dbReference>
<evidence type="ECO:0000256" key="2">
    <source>
        <dbReference type="ARBA" id="ARBA00022801"/>
    </source>
</evidence>
<evidence type="ECO:0000256" key="1">
    <source>
        <dbReference type="ARBA" id="ARBA00001946"/>
    </source>
</evidence>
<dbReference type="InterPro" id="IPR020084">
    <property type="entry name" value="NUDIX_hydrolase_CS"/>
</dbReference>
<evidence type="ECO:0000313" key="5">
    <source>
        <dbReference type="EMBL" id="MCI0183175.1"/>
    </source>
</evidence>